<dbReference type="Proteomes" id="UP000500857">
    <property type="component" value="Chromosome"/>
</dbReference>
<dbReference type="EMBL" id="CP051167">
    <property type="protein sequence ID" value="QIZ72506.1"/>
    <property type="molecule type" value="Genomic_DNA"/>
</dbReference>
<evidence type="ECO:0008006" key="3">
    <source>
        <dbReference type="Google" id="ProtNLM"/>
    </source>
</evidence>
<dbReference type="AlphaFoldDB" id="A0A6H1U235"/>
<name>A0A6H1U235_9CYAN</name>
<accession>A0A6H1U235</accession>
<dbReference type="KEGG" id="oxy:HCG48_19520"/>
<dbReference type="SUPFAM" id="SSF53335">
    <property type="entry name" value="S-adenosyl-L-methionine-dependent methyltransferases"/>
    <property type="match status" value="1"/>
</dbReference>
<protein>
    <recommendedName>
        <fullName evidence="3">Class I SAM-dependent methyltransferase</fullName>
    </recommendedName>
</protein>
<evidence type="ECO:0000313" key="1">
    <source>
        <dbReference type="EMBL" id="QIZ72506.1"/>
    </source>
</evidence>
<sequence length="242" mass="28780">MDLKTLRIYFKEVNKFRREYPQNFNIWTLIKFYPAWRRSLNEKSSSITDERPWMTFTAIEFLEKFLTADMKVYEYGSGGSTLFFAKRVKEVISVEHDKNWSEKITKELKNHDYNNWHIHLIKAVPDRSLLGEKELDPNNYLSSVNTLSCYSFKDYAESIEQYPNQYFDLVVIDGRARCSCFKHAVNKVKKSGLLVLDNAERSNYNYIHASLNNGNWIKHNFYGAGPYNHYFWQTCVWQKVDL</sequence>
<dbReference type="InterPro" id="IPR029063">
    <property type="entry name" value="SAM-dependent_MTases_sf"/>
</dbReference>
<proteinExistence type="predicted"/>
<dbReference type="Pfam" id="PF01135">
    <property type="entry name" value="PCMT"/>
    <property type="match status" value="1"/>
</dbReference>
<evidence type="ECO:0000313" key="2">
    <source>
        <dbReference type="Proteomes" id="UP000500857"/>
    </source>
</evidence>
<gene>
    <name evidence="1" type="ORF">HCG48_19520</name>
</gene>
<reference evidence="1 2" key="1">
    <citation type="submission" date="2020-04" db="EMBL/GenBank/DDBJ databases">
        <authorList>
            <person name="Basu S."/>
            <person name="Maruthanayagam V."/>
            <person name="Chakraborty S."/>
            <person name="Pramanik A."/>
            <person name="Mukherjee J."/>
            <person name="Brink B."/>
        </authorList>
    </citation>
    <scope>NUCLEOTIDE SEQUENCE [LARGE SCALE GENOMIC DNA]</scope>
    <source>
        <strain evidence="1 2">AP17</strain>
    </source>
</reference>
<dbReference type="Gene3D" id="3.40.50.150">
    <property type="entry name" value="Vaccinia Virus protein VP39"/>
    <property type="match status" value="1"/>
</dbReference>
<organism evidence="1 2">
    <name type="scientific">Oxynema aestuarii AP17</name>
    <dbReference type="NCBI Taxonomy" id="2064643"/>
    <lineage>
        <taxon>Bacteria</taxon>
        <taxon>Bacillati</taxon>
        <taxon>Cyanobacteriota</taxon>
        <taxon>Cyanophyceae</taxon>
        <taxon>Oscillatoriophycideae</taxon>
        <taxon>Oscillatoriales</taxon>
        <taxon>Oscillatoriaceae</taxon>
        <taxon>Oxynema</taxon>
        <taxon>Oxynema aestuarii</taxon>
    </lineage>
</organism>
<dbReference type="RefSeq" id="WP_168570654.1">
    <property type="nucleotide sequence ID" value="NZ_CP051167.1"/>
</dbReference>
<keyword evidence="2" id="KW-1185">Reference proteome</keyword>